<evidence type="ECO:0000256" key="3">
    <source>
        <dbReference type="ARBA" id="ARBA00022692"/>
    </source>
</evidence>
<feature type="region of interest" description="Disordered" evidence="8">
    <location>
        <begin position="1"/>
        <end position="28"/>
    </location>
</feature>
<dbReference type="InterPro" id="IPR001594">
    <property type="entry name" value="Palmitoyltrfase_DHHC"/>
</dbReference>
<keyword evidence="6 7" id="KW-0012">Acyltransferase</keyword>
<evidence type="ECO:0000259" key="9">
    <source>
        <dbReference type="Pfam" id="PF01529"/>
    </source>
</evidence>
<comment type="subcellular location">
    <subcellularLocation>
        <location evidence="1">Membrane</location>
        <topology evidence="1">Multi-pass membrane protein</topology>
    </subcellularLocation>
</comment>
<feature type="transmembrane region" description="Helical" evidence="7">
    <location>
        <begin position="99"/>
        <end position="119"/>
    </location>
</feature>
<name>A0A7R9W9J9_9STRA</name>
<keyword evidence="4 7" id="KW-1133">Transmembrane helix</keyword>
<dbReference type="Pfam" id="PF01529">
    <property type="entry name" value="DHHC"/>
    <property type="match status" value="1"/>
</dbReference>
<keyword evidence="5 7" id="KW-0472">Membrane</keyword>
<dbReference type="GO" id="GO:0019706">
    <property type="term" value="F:protein-cysteine S-palmitoyltransferase activity"/>
    <property type="evidence" value="ECO:0007669"/>
    <property type="project" value="UniProtKB-EC"/>
</dbReference>
<keyword evidence="2 7" id="KW-0808">Transferase</keyword>
<proteinExistence type="inferred from homology"/>
<sequence length="434" mass="46795">MMQRKNKPPPAPAVVTEGPPSPAPLPKKTAVADSAKVATVVRRRCGTSPFDEHWLNVDCCGLVCAGFTYMLHFYGCYAVCKILIPPWMSYLAEDGVRKLTIWGMLNNVAFCLVAAMAIISHAKAMTTDPGAVPPDATPLPDPDDLESLIKENEKEASTAAAPASSSRVAGTGNGNGVANGVGAGLGGAAAVAGAGVVVAGAAAAAAVSAAMPSKPPKQPRGRRICRRCNAYKPKRAHHCSVCKRCIIKMDHHCPWVNNCVGIGNHKYFLLFIFYTFLSCTYSMTLVIWRFIQCLGIHSRHVRCLDEPTHILNIIGLVVEALLFGLFTSCMMIDQWDVVMTNVTHIDRLKGETGFSFLDDRRKGINEVFGTGRGTTSHFRPDWLSPFVRVCFPTSLQDEIMGFCRPCGLGSGSKKDDDDIELGGNSRITGVPEIV</sequence>
<organism evidence="10">
    <name type="scientific">Pseudictyota dubia</name>
    <dbReference type="NCBI Taxonomy" id="2749911"/>
    <lineage>
        <taxon>Eukaryota</taxon>
        <taxon>Sar</taxon>
        <taxon>Stramenopiles</taxon>
        <taxon>Ochrophyta</taxon>
        <taxon>Bacillariophyta</taxon>
        <taxon>Mediophyceae</taxon>
        <taxon>Biddulphiophycidae</taxon>
        <taxon>Eupodiscales</taxon>
        <taxon>Odontellaceae</taxon>
        <taxon>Pseudictyota</taxon>
    </lineage>
</organism>
<dbReference type="EC" id="2.3.1.225" evidence="7"/>
<accession>A0A7R9W9J9</accession>
<comment type="similarity">
    <text evidence="7">Belongs to the DHHC palmitoyltransferase family.</text>
</comment>
<dbReference type="EMBL" id="HBED01031442">
    <property type="protein sequence ID" value="CAD8316933.1"/>
    <property type="molecule type" value="Transcribed_RNA"/>
</dbReference>
<evidence type="ECO:0000256" key="2">
    <source>
        <dbReference type="ARBA" id="ARBA00022679"/>
    </source>
</evidence>
<dbReference type="InterPro" id="IPR039859">
    <property type="entry name" value="PFA4/ZDH16/20/ERF2-like"/>
</dbReference>
<feature type="transmembrane region" description="Helical" evidence="7">
    <location>
        <begin position="310"/>
        <end position="332"/>
    </location>
</feature>
<evidence type="ECO:0000256" key="6">
    <source>
        <dbReference type="ARBA" id="ARBA00023315"/>
    </source>
</evidence>
<dbReference type="GO" id="GO:0016020">
    <property type="term" value="C:membrane"/>
    <property type="evidence" value="ECO:0007669"/>
    <property type="project" value="UniProtKB-SubCell"/>
</dbReference>
<evidence type="ECO:0000256" key="5">
    <source>
        <dbReference type="ARBA" id="ARBA00023136"/>
    </source>
</evidence>
<reference evidence="10" key="1">
    <citation type="submission" date="2021-01" db="EMBL/GenBank/DDBJ databases">
        <authorList>
            <person name="Corre E."/>
            <person name="Pelletier E."/>
            <person name="Niang G."/>
            <person name="Scheremetjew M."/>
            <person name="Finn R."/>
            <person name="Kale V."/>
            <person name="Holt S."/>
            <person name="Cochrane G."/>
            <person name="Meng A."/>
            <person name="Brown T."/>
            <person name="Cohen L."/>
        </authorList>
    </citation>
    <scope>NUCLEOTIDE SEQUENCE</scope>
    <source>
        <strain evidence="10">CCMP147</strain>
    </source>
</reference>
<dbReference type="PANTHER" id="PTHR12246">
    <property type="entry name" value="PALMITOYLTRANSFERASE ZDHHC16"/>
    <property type="match status" value="1"/>
</dbReference>
<evidence type="ECO:0000256" key="7">
    <source>
        <dbReference type="RuleBase" id="RU079119"/>
    </source>
</evidence>
<feature type="transmembrane region" description="Helical" evidence="7">
    <location>
        <begin position="267"/>
        <end position="290"/>
    </location>
</feature>
<evidence type="ECO:0000256" key="8">
    <source>
        <dbReference type="SAM" id="MobiDB-lite"/>
    </source>
</evidence>
<keyword evidence="3 7" id="KW-0812">Transmembrane</keyword>
<evidence type="ECO:0000313" key="10">
    <source>
        <dbReference type="EMBL" id="CAD8316933.1"/>
    </source>
</evidence>
<dbReference type="PROSITE" id="PS50216">
    <property type="entry name" value="DHHC"/>
    <property type="match status" value="1"/>
</dbReference>
<comment type="catalytic activity">
    <reaction evidence="7">
        <text>L-cysteinyl-[protein] + hexadecanoyl-CoA = S-hexadecanoyl-L-cysteinyl-[protein] + CoA</text>
        <dbReference type="Rhea" id="RHEA:36683"/>
        <dbReference type="Rhea" id="RHEA-COMP:10131"/>
        <dbReference type="Rhea" id="RHEA-COMP:11032"/>
        <dbReference type="ChEBI" id="CHEBI:29950"/>
        <dbReference type="ChEBI" id="CHEBI:57287"/>
        <dbReference type="ChEBI" id="CHEBI:57379"/>
        <dbReference type="ChEBI" id="CHEBI:74151"/>
        <dbReference type="EC" id="2.3.1.225"/>
    </reaction>
</comment>
<feature type="transmembrane region" description="Helical" evidence="7">
    <location>
        <begin position="188"/>
        <end position="210"/>
    </location>
</feature>
<dbReference type="AlphaFoldDB" id="A0A7R9W9J9"/>
<evidence type="ECO:0000256" key="4">
    <source>
        <dbReference type="ARBA" id="ARBA00022989"/>
    </source>
</evidence>
<feature type="domain" description="Palmitoyltransferase DHHC" evidence="9">
    <location>
        <begin position="221"/>
        <end position="349"/>
    </location>
</feature>
<comment type="domain">
    <text evidence="7">The DHHC domain is required for palmitoyltransferase activity.</text>
</comment>
<gene>
    <name evidence="10" type="ORF">TDUB1175_LOCUS15726</name>
</gene>
<evidence type="ECO:0000256" key="1">
    <source>
        <dbReference type="ARBA" id="ARBA00004141"/>
    </source>
</evidence>
<protein>
    <recommendedName>
        <fullName evidence="7">Palmitoyltransferase</fullName>
        <ecNumber evidence="7">2.3.1.225</ecNumber>
    </recommendedName>
</protein>